<dbReference type="InterPro" id="IPR001312">
    <property type="entry name" value="Hexokinase"/>
</dbReference>
<dbReference type="GO" id="GO:0005536">
    <property type="term" value="F:D-glucose binding"/>
    <property type="evidence" value="ECO:0007669"/>
    <property type="project" value="InterPro"/>
</dbReference>
<evidence type="ECO:0000256" key="5">
    <source>
        <dbReference type="ARBA" id="ARBA00022741"/>
    </source>
</evidence>
<dbReference type="CDD" id="cd24000">
    <property type="entry name" value="ASKHA_NBD_HK"/>
    <property type="match status" value="1"/>
</dbReference>
<dbReference type="SUPFAM" id="SSF53067">
    <property type="entry name" value="Actin-like ATPase domain"/>
    <property type="match status" value="2"/>
</dbReference>
<reference evidence="12" key="1">
    <citation type="submission" date="2020-03" db="EMBL/GenBank/DDBJ databases">
        <title>Spirochaetal bacteria isolated from arthropods constitute a novel genus Entomospira genus novum within the order Spirochaetales.</title>
        <authorList>
            <person name="Grana-Miraglia L."/>
            <person name="Sikutova S."/>
            <person name="Fingerle V."/>
            <person name="Sing A."/>
            <person name="Castillo-Ramirez S."/>
            <person name="Margos G."/>
            <person name="Rudolf I."/>
        </authorList>
    </citation>
    <scope>NUCLEOTIDE SEQUENCE</scope>
    <source>
        <strain evidence="12">BR149</strain>
    </source>
</reference>
<evidence type="ECO:0000256" key="7">
    <source>
        <dbReference type="ARBA" id="ARBA00022840"/>
    </source>
</evidence>
<keyword evidence="6" id="KW-0418">Kinase</keyword>
<keyword evidence="5" id="KW-0547">Nucleotide-binding</keyword>
<evidence type="ECO:0000256" key="8">
    <source>
        <dbReference type="ARBA" id="ARBA00023152"/>
    </source>
</evidence>
<dbReference type="GO" id="GO:0006006">
    <property type="term" value="P:glucose metabolic process"/>
    <property type="evidence" value="ECO:0007669"/>
    <property type="project" value="TreeGrafter"/>
</dbReference>
<dbReference type="InterPro" id="IPR043129">
    <property type="entry name" value="ATPase_NBD"/>
</dbReference>
<evidence type="ECO:0000256" key="1">
    <source>
        <dbReference type="ARBA" id="ARBA00004921"/>
    </source>
</evidence>
<dbReference type="GO" id="GO:0001678">
    <property type="term" value="P:intracellular glucose homeostasis"/>
    <property type="evidence" value="ECO:0007669"/>
    <property type="project" value="InterPro"/>
</dbReference>
<keyword evidence="13" id="KW-1185">Reference proteome</keyword>
<dbReference type="Gene3D" id="3.40.367.20">
    <property type="match status" value="1"/>
</dbReference>
<gene>
    <name evidence="12" type="ORF">HCT48_08095</name>
</gene>
<evidence type="ECO:0000256" key="9">
    <source>
        <dbReference type="ARBA" id="ARBA00047905"/>
    </source>
</evidence>
<evidence type="ECO:0000259" key="11">
    <source>
        <dbReference type="Pfam" id="PF03727"/>
    </source>
</evidence>
<dbReference type="RefSeq" id="WP_167696453.1">
    <property type="nucleotide sequence ID" value="NZ_CP118182.1"/>
</dbReference>
<comment type="caution">
    <text evidence="12">The sequence shown here is derived from an EMBL/GenBank/DDBJ whole genome shotgun (WGS) entry which is preliminary data.</text>
</comment>
<name>A0A968GH03_9SPIO</name>
<protein>
    <recommendedName>
        <fullName evidence="14">Hexokinase</fullName>
    </recommendedName>
</protein>
<dbReference type="GO" id="GO:0008865">
    <property type="term" value="F:fructokinase activity"/>
    <property type="evidence" value="ECO:0007669"/>
    <property type="project" value="TreeGrafter"/>
</dbReference>
<dbReference type="GO" id="GO:0005524">
    <property type="term" value="F:ATP binding"/>
    <property type="evidence" value="ECO:0007669"/>
    <property type="project" value="UniProtKB-KW"/>
</dbReference>
<dbReference type="PROSITE" id="PS51748">
    <property type="entry name" value="HEXOKINASE_2"/>
    <property type="match status" value="1"/>
</dbReference>
<dbReference type="InterPro" id="IPR022672">
    <property type="entry name" value="Hexokinase_N"/>
</dbReference>
<feature type="domain" description="Hexokinase C-terminal" evidence="11">
    <location>
        <begin position="214"/>
        <end position="443"/>
    </location>
</feature>
<dbReference type="PRINTS" id="PR00475">
    <property type="entry name" value="HEXOKINASE"/>
</dbReference>
<dbReference type="PANTHER" id="PTHR19443">
    <property type="entry name" value="HEXOKINASE"/>
    <property type="match status" value="1"/>
</dbReference>
<accession>A0A968GH03</accession>
<feature type="domain" description="Hexokinase N-terminal" evidence="10">
    <location>
        <begin position="18"/>
        <end position="201"/>
    </location>
</feature>
<sequence length="445" mass="49603">MKDRFGRSAKMEQFLLKHNMHPSYTNMAEVLTKFRHHMSMGLAGNKKSSLLMLPTYVRIPHHLPQHRKVLVLDAGGTNLRKAVISFDEKGDPIIENFAKAPMPGSDGQEISKQAFYDQIASIIDEEVKEHRYVGFCFSYPARSTPEGDGKVLVFSKEIVAPEVIGSYVGHSLKEASFARNPESELSRVMVVNDTVTTLLSGLLRSKQKHYSSYMGFILGTGMNMAYVVPNFKIAKLDNLNLEESQVVNLEAGGFSVLYRGDMDRILDQQTSTPGNFFMEKMMSGAYFGRLCAITMEFACEAGVFEPDVANLLRPVLDDLDTKAISEFYNNIHDEENILGYIFSQVALSQREVAGQLIANLLQRVAKVVAATLSAMILESGEGLLQSSPICITIDGTTFYAFHGLEDEIRRLMKEEILIGAYQRYFEFTKVESASLVGAAIATYVF</sequence>
<dbReference type="GO" id="GO:0006096">
    <property type="term" value="P:glycolytic process"/>
    <property type="evidence" value="ECO:0007669"/>
    <property type="project" value="UniProtKB-KW"/>
</dbReference>
<evidence type="ECO:0000256" key="4">
    <source>
        <dbReference type="ARBA" id="ARBA00022679"/>
    </source>
</evidence>
<dbReference type="EMBL" id="JAATLM010000002">
    <property type="protein sequence ID" value="NIZ70167.1"/>
    <property type="molecule type" value="Genomic_DNA"/>
</dbReference>
<comment type="catalytic activity">
    <reaction evidence="9">
        <text>D-fructose + ATP = D-fructose 6-phosphate + ADP + H(+)</text>
        <dbReference type="Rhea" id="RHEA:16125"/>
        <dbReference type="ChEBI" id="CHEBI:15378"/>
        <dbReference type="ChEBI" id="CHEBI:30616"/>
        <dbReference type="ChEBI" id="CHEBI:37721"/>
        <dbReference type="ChEBI" id="CHEBI:61527"/>
        <dbReference type="ChEBI" id="CHEBI:456216"/>
        <dbReference type="EC" id="2.7.1.1"/>
    </reaction>
    <physiologicalReaction direction="left-to-right" evidence="9">
        <dbReference type="Rhea" id="RHEA:16126"/>
    </physiologicalReaction>
</comment>
<evidence type="ECO:0008006" key="14">
    <source>
        <dbReference type="Google" id="ProtNLM"/>
    </source>
</evidence>
<evidence type="ECO:0000259" key="10">
    <source>
        <dbReference type="Pfam" id="PF00349"/>
    </source>
</evidence>
<evidence type="ECO:0000256" key="2">
    <source>
        <dbReference type="ARBA" id="ARBA00005007"/>
    </source>
</evidence>
<dbReference type="Gene3D" id="3.30.420.40">
    <property type="match status" value="1"/>
</dbReference>
<evidence type="ECO:0000256" key="6">
    <source>
        <dbReference type="ARBA" id="ARBA00022777"/>
    </source>
</evidence>
<dbReference type="Pfam" id="PF00349">
    <property type="entry name" value="Hexokinase_1"/>
    <property type="match status" value="1"/>
</dbReference>
<dbReference type="GO" id="GO:0004340">
    <property type="term" value="F:glucokinase activity"/>
    <property type="evidence" value="ECO:0007669"/>
    <property type="project" value="TreeGrafter"/>
</dbReference>
<comment type="similarity">
    <text evidence="3">Belongs to the hexokinase family.</text>
</comment>
<dbReference type="AlphaFoldDB" id="A0A968GH03"/>
<comment type="pathway">
    <text evidence="2">Carbohydrate metabolism.</text>
</comment>
<dbReference type="InterPro" id="IPR022673">
    <property type="entry name" value="Hexokinase_C"/>
</dbReference>
<evidence type="ECO:0000256" key="3">
    <source>
        <dbReference type="ARBA" id="ARBA00009225"/>
    </source>
</evidence>
<keyword evidence="4" id="KW-0808">Transferase</keyword>
<proteinExistence type="inferred from homology"/>
<evidence type="ECO:0000313" key="12">
    <source>
        <dbReference type="EMBL" id="NIZ70167.1"/>
    </source>
</evidence>
<evidence type="ECO:0000313" key="13">
    <source>
        <dbReference type="Proteomes" id="UP000778951"/>
    </source>
</evidence>
<dbReference type="Pfam" id="PF03727">
    <property type="entry name" value="Hexokinase_2"/>
    <property type="match status" value="1"/>
</dbReference>
<organism evidence="12 13">
    <name type="scientific">Entomospira culicis</name>
    <dbReference type="NCBI Taxonomy" id="2719989"/>
    <lineage>
        <taxon>Bacteria</taxon>
        <taxon>Pseudomonadati</taxon>
        <taxon>Spirochaetota</taxon>
        <taxon>Spirochaetia</taxon>
        <taxon>Spirochaetales</taxon>
        <taxon>Spirochaetaceae</taxon>
        <taxon>Entomospira</taxon>
    </lineage>
</organism>
<keyword evidence="8" id="KW-0324">Glycolysis</keyword>
<keyword evidence="7" id="KW-0067">ATP-binding</keyword>
<dbReference type="Proteomes" id="UP000778951">
    <property type="component" value="Unassembled WGS sequence"/>
</dbReference>
<dbReference type="PANTHER" id="PTHR19443:SF16">
    <property type="entry name" value="HEXOKINASE TYPE 1-RELATED"/>
    <property type="match status" value="1"/>
</dbReference>
<comment type="pathway">
    <text evidence="1">Carbohydrate degradation.</text>
</comment>